<keyword evidence="5 7" id="KW-1133">Transmembrane helix</keyword>
<evidence type="ECO:0000256" key="5">
    <source>
        <dbReference type="ARBA" id="ARBA00022989"/>
    </source>
</evidence>
<comment type="similarity">
    <text evidence="2">Belongs to the MmpS family.</text>
</comment>
<evidence type="ECO:0000256" key="7">
    <source>
        <dbReference type="SAM" id="Phobius"/>
    </source>
</evidence>
<evidence type="ECO:0000256" key="4">
    <source>
        <dbReference type="ARBA" id="ARBA00022692"/>
    </source>
</evidence>
<evidence type="ECO:0000256" key="1">
    <source>
        <dbReference type="ARBA" id="ARBA00004236"/>
    </source>
</evidence>
<protein>
    <submittedName>
        <fullName evidence="8">Membrane protein</fullName>
    </submittedName>
</protein>
<keyword evidence="4 7" id="KW-0812">Transmembrane</keyword>
<dbReference type="Proteomes" id="UP000467385">
    <property type="component" value="Chromosome"/>
</dbReference>
<comment type="subcellular location">
    <subcellularLocation>
        <location evidence="1">Cell membrane</location>
    </subcellularLocation>
</comment>
<feature type="transmembrane region" description="Helical" evidence="7">
    <location>
        <begin position="15"/>
        <end position="35"/>
    </location>
</feature>
<evidence type="ECO:0000313" key="8">
    <source>
        <dbReference type="EMBL" id="BBZ41275.1"/>
    </source>
</evidence>
<dbReference type="AlphaFoldDB" id="A0A7I7YHI8"/>
<keyword evidence="6 7" id="KW-0472">Membrane</keyword>
<keyword evidence="9" id="KW-1185">Reference proteome</keyword>
<name>A0A7I7YHI8_9MYCO</name>
<gene>
    <name evidence="8" type="primary">mmpS6_3</name>
    <name evidence="8" type="ORF">MCNS_43380</name>
</gene>
<proteinExistence type="inferred from homology"/>
<keyword evidence="3" id="KW-1003">Cell membrane</keyword>
<evidence type="ECO:0000256" key="3">
    <source>
        <dbReference type="ARBA" id="ARBA00022475"/>
    </source>
</evidence>
<dbReference type="Pfam" id="PF05423">
    <property type="entry name" value="Mycobact_memb"/>
    <property type="match status" value="1"/>
</dbReference>
<evidence type="ECO:0000256" key="6">
    <source>
        <dbReference type="ARBA" id="ARBA00023136"/>
    </source>
</evidence>
<dbReference type="EMBL" id="AP022613">
    <property type="protein sequence ID" value="BBZ41275.1"/>
    <property type="molecule type" value="Genomic_DNA"/>
</dbReference>
<reference evidence="8 9" key="1">
    <citation type="journal article" date="2019" name="Emerg. Microbes Infect.">
        <title>Comprehensive subspecies identification of 175 nontuberculous mycobacteria species based on 7547 genomic profiles.</title>
        <authorList>
            <person name="Matsumoto Y."/>
            <person name="Kinjo T."/>
            <person name="Motooka D."/>
            <person name="Nabeya D."/>
            <person name="Jung N."/>
            <person name="Uechi K."/>
            <person name="Horii T."/>
            <person name="Iida T."/>
            <person name="Fujita J."/>
            <person name="Nakamura S."/>
        </authorList>
    </citation>
    <scope>NUCLEOTIDE SEQUENCE [LARGE SCALE GENOMIC DNA]</scope>
    <source>
        <strain evidence="8 9">JCM 14738</strain>
    </source>
</reference>
<dbReference type="InterPro" id="IPR008693">
    <property type="entry name" value="MmpS"/>
</dbReference>
<dbReference type="Gene3D" id="2.60.40.2880">
    <property type="entry name" value="MmpS1-5, C-terminal soluble domain"/>
    <property type="match status" value="1"/>
</dbReference>
<accession>A0A7I7YHI8</accession>
<dbReference type="GO" id="GO:0005886">
    <property type="term" value="C:plasma membrane"/>
    <property type="evidence" value="ECO:0007669"/>
    <property type="project" value="UniProtKB-SubCell"/>
</dbReference>
<sequence>MRQRISPGGLLKRGWMIVVAVVVVALVAFGVYRLHGIFGSHYSTKAGSGLTNDSAPFNPKHVVLEVFGPPGTVASINYLDVHAQPQRVDNAPLPWSYDVTTTDPAVFVNVMAQGNSSSLSCRITIDGVVKDERTVNKLNAYTFCLDKSG</sequence>
<organism evidence="8 9">
    <name type="scientific">Mycobacterium conspicuum</name>
    <dbReference type="NCBI Taxonomy" id="44010"/>
    <lineage>
        <taxon>Bacteria</taxon>
        <taxon>Bacillati</taxon>
        <taxon>Actinomycetota</taxon>
        <taxon>Actinomycetes</taxon>
        <taxon>Mycobacteriales</taxon>
        <taxon>Mycobacteriaceae</taxon>
        <taxon>Mycobacterium</taxon>
    </lineage>
</organism>
<evidence type="ECO:0000313" key="9">
    <source>
        <dbReference type="Proteomes" id="UP000467385"/>
    </source>
</evidence>
<evidence type="ECO:0000256" key="2">
    <source>
        <dbReference type="ARBA" id="ARBA00007531"/>
    </source>
</evidence>
<dbReference type="InterPro" id="IPR038468">
    <property type="entry name" value="MmpS_C"/>
</dbReference>